<keyword evidence="2" id="KW-0472">Membrane</keyword>
<keyword evidence="2" id="KW-1133">Transmembrane helix</keyword>
<feature type="region of interest" description="Disordered" evidence="1">
    <location>
        <begin position="181"/>
        <end position="205"/>
    </location>
</feature>
<feature type="transmembrane region" description="Helical" evidence="2">
    <location>
        <begin position="107"/>
        <end position="127"/>
    </location>
</feature>
<dbReference type="Proteomes" id="UP000265964">
    <property type="component" value="Unassembled WGS sequence"/>
</dbReference>
<feature type="transmembrane region" description="Helical" evidence="2">
    <location>
        <begin position="147"/>
        <end position="165"/>
    </location>
</feature>
<keyword evidence="4" id="KW-1185">Reference proteome</keyword>
<dbReference type="Pfam" id="PF05656">
    <property type="entry name" value="DUF805"/>
    <property type="match status" value="1"/>
</dbReference>
<accession>A0A3A1YC37</accession>
<dbReference type="OrthoDB" id="5678236at2"/>
<comment type="caution">
    <text evidence="3">The sequence shown here is derived from an EMBL/GenBank/DDBJ whole genome shotgun (WGS) entry which is preliminary data.</text>
</comment>
<dbReference type="GO" id="GO:0016020">
    <property type="term" value="C:membrane"/>
    <property type="evidence" value="ECO:0007669"/>
    <property type="project" value="InterPro"/>
</dbReference>
<sequence>MSHKDFPEYLPFVKNFFAHYQRQYYFNYRGKENLYMFWRFACIPLIISFAFYILGSKLINFFAQTFASNLATVIAVNLVYLAYLCLIVLPTTAAISRRLNANNQKWTLAFIYLISLLAFGISLNATMGVQGYFGTQAQALFAKLTENYLLLTLCALYPIPLILCATDKKLAQETRAKASNNFNWQNNKTNPHNKQQESSSSKNRR</sequence>
<dbReference type="AlphaFoldDB" id="A0A3A1YC37"/>
<proteinExistence type="predicted"/>
<organism evidence="3 4">
    <name type="scientific">Psittacicella gerlachiana</name>
    <dbReference type="NCBI Taxonomy" id="2028574"/>
    <lineage>
        <taxon>Bacteria</taxon>
        <taxon>Pseudomonadati</taxon>
        <taxon>Pseudomonadota</taxon>
        <taxon>Gammaproteobacteria</taxon>
        <taxon>Pasteurellales</taxon>
        <taxon>Psittacicellaceae</taxon>
        <taxon>Psittacicella</taxon>
    </lineage>
</organism>
<keyword evidence="2" id="KW-0812">Transmembrane</keyword>
<protein>
    <recommendedName>
        <fullName evidence="5">DUF805 domain-containing protein</fullName>
    </recommendedName>
</protein>
<evidence type="ECO:0000313" key="3">
    <source>
        <dbReference type="EMBL" id="RIY34748.1"/>
    </source>
</evidence>
<feature type="transmembrane region" description="Helical" evidence="2">
    <location>
        <begin position="74"/>
        <end position="95"/>
    </location>
</feature>
<evidence type="ECO:0000313" key="4">
    <source>
        <dbReference type="Proteomes" id="UP000265964"/>
    </source>
</evidence>
<dbReference type="RefSeq" id="WP_119534850.1">
    <property type="nucleotide sequence ID" value="NZ_NRJF01000130.1"/>
</dbReference>
<reference evidence="3 4" key="1">
    <citation type="submission" date="2017-08" db="EMBL/GenBank/DDBJ databases">
        <title>Reclassification of Bisgaard taxon 37 and 44.</title>
        <authorList>
            <person name="Christensen H."/>
        </authorList>
    </citation>
    <scope>NUCLEOTIDE SEQUENCE [LARGE SCALE GENOMIC DNA]</scope>
    <source>
        <strain evidence="3 4">EEAB3T1</strain>
    </source>
</reference>
<evidence type="ECO:0000256" key="2">
    <source>
        <dbReference type="SAM" id="Phobius"/>
    </source>
</evidence>
<evidence type="ECO:0008006" key="5">
    <source>
        <dbReference type="Google" id="ProtNLM"/>
    </source>
</evidence>
<name>A0A3A1YC37_9GAMM</name>
<gene>
    <name evidence="3" type="ORF">CKF59_04885</name>
</gene>
<dbReference type="InterPro" id="IPR008523">
    <property type="entry name" value="DUF805"/>
</dbReference>
<evidence type="ECO:0000256" key="1">
    <source>
        <dbReference type="SAM" id="MobiDB-lite"/>
    </source>
</evidence>
<dbReference type="EMBL" id="NRJF01000130">
    <property type="protein sequence ID" value="RIY34748.1"/>
    <property type="molecule type" value="Genomic_DNA"/>
</dbReference>
<feature type="transmembrane region" description="Helical" evidence="2">
    <location>
        <begin position="36"/>
        <end position="54"/>
    </location>
</feature>